<keyword evidence="10" id="KW-0575">Peroxidase</keyword>
<dbReference type="Gene3D" id="1.10.760.10">
    <property type="entry name" value="Cytochrome c-like domain"/>
    <property type="match status" value="2"/>
</dbReference>
<evidence type="ECO:0000313" key="10">
    <source>
        <dbReference type="EMBL" id="GAA0874252.1"/>
    </source>
</evidence>
<evidence type="ECO:0000256" key="6">
    <source>
        <dbReference type="ARBA" id="ARBA00023002"/>
    </source>
</evidence>
<sequence length="318" mass="35600">MPIPSDNPMTVEGVELGRYLFYEKKLSGDNSMSCASCHHAEAAFSDPNQFSTGITGAVGTRNSMALINLGWQQFFFWDGRAATLEAQLLEPVPNPIEMNQSWSDAVEKLRTDDRYPEMFAKAFGEYGIDSVKVTKALAQFLRTMISAESKFDVMYKYQNGLQLTAKEQQIYSSVTIEEWAGYDLFLSLNGADCLHCHNGPLMQVQKYSNNGLDASFTDPGRMEVTGNGTDNGKFKVPTLRNIAYSAPYMHDGRFATLDEVIDHYSSGIIQSETIDPMIEFAHMGGVQLDDQEKQLLKAFLLCLSDENFIQDPRFSNPH</sequence>
<evidence type="ECO:0000313" key="11">
    <source>
        <dbReference type="Proteomes" id="UP001501126"/>
    </source>
</evidence>
<proteinExistence type="predicted"/>
<accession>A0ABN1MLU3</accession>
<keyword evidence="2 8" id="KW-0349">Heme</keyword>
<dbReference type="Pfam" id="PF03150">
    <property type="entry name" value="CCP_MauG"/>
    <property type="match status" value="1"/>
</dbReference>
<gene>
    <name evidence="10" type="ORF">GCM10009118_06600</name>
</gene>
<keyword evidence="11" id="KW-1185">Reference proteome</keyword>
<evidence type="ECO:0000256" key="3">
    <source>
        <dbReference type="ARBA" id="ARBA00022723"/>
    </source>
</evidence>
<protein>
    <submittedName>
        <fullName evidence="10">Cytochrome c peroxidase</fullName>
    </submittedName>
</protein>
<feature type="domain" description="Cytochrome c" evidence="9">
    <location>
        <begin position="12"/>
        <end position="145"/>
    </location>
</feature>
<dbReference type="EMBL" id="BAAAFH010000003">
    <property type="protein sequence ID" value="GAA0874252.1"/>
    <property type="molecule type" value="Genomic_DNA"/>
</dbReference>
<dbReference type="GO" id="GO:0004601">
    <property type="term" value="F:peroxidase activity"/>
    <property type="evidence" value="ECO:0007669"/>
    <property type="project" value="UniProtKB-KW"/>
</dbReference>
<organism evidence="10 11">
    <name type="scientific">Wandonia haliotis</name>
    <dbReference type="NCBI Taxonomy" id="574963"/>
    <lineage>
        <taxon>Bacteria</taxon>
        <taxon>Pseudomonadati</taxon>
        <taxon>Bacteroidota</taxon>
        <taxon>Flavobacteriia</taxon>
        <taxon>Flavobacteriales</taxon>
        <taxon>Crocinitomicaceae</taxon>
        <taxon>Wandonia</taxon>
    </lineage>
</organism>
<keyword evidence="6" id="KW-0560">Oxidoreductase</keyword>
<keyword evidence="4" id="KW-0732">Signal</keyword>
<evidence type="ECO:0000256" key="4">
    <source>
        <dbReference type="ARBA" id="ARBA00022729"/>
    </source>
</evidence>
<keyword evidence="5" id="KW-0574">Periplasm</keyword>
<evidence type="ECO:0000256" key="2">
    <source>
        <dbReference type="ARBA" id="ARBA00022617"/>
    </source>
</evidence>
<dbReference type="InterPro" id="IPR036909">
    <property type="entry name" value="Cyt_c-like_dom_sf"/>
</dbReference>
<comment type="subcellular location">
    <subcellularLocation>
        <location evidence="1">Periplasm</location>
    </subcellularLocation>
</comment>
<dbReference type="SUPFAM" id="SSF46626">
    <property type="entry name" value="Cytochrome c"/>
    <property type="match status" value="2"/>
</dbReference>
<dbReference type="InterPro" id="IPR004852">
    <property type="entry name" value="Di-haem_cyt_c_peroxidsae"/>
</dbReference>
<keyword evidence="7 8" id="KW-0408">Iron</keyword>
<evidence type="ECO:0000256" key="5">
    <source>
        <dbReference type="ARBA" id="ARBA00022764"/>
    </source>
</evidence>
<dbReference type="PROSITE" id="PS51007">
    <property type="entry name" value="CYTC"/>
    <property type="match status" value="1"/>
</dbReference>
<comment type="caution">
    <text evidence="10">The sequence shown here is derived from an EMBL/GenBank/DDBJ whole genome shotgun (WGS) entry which is preliminary data.</text>
</comment>
<dbReference type="InterPro" id="IPR009056">
    <property type="entry name" value="Cyt_c-like_dom"/>
</dbReference>
<evidence type="ECO:0000256" key="8">
    <source>
        <dbReference type="PROSITE-ProRule" id="PRU00433"/>
    </source>
</evidence>
<dbReference type="PANTHER" id="PTHR30600:SF10">
    <property type="entry name" value="BLL6722 PROTEIN"/>
    <property type="match status" value="1"/>
</dbReference>
<name>A0ABN1MLU3_9FLAO</name>
<evidence type="ECO:0000259" key="9">
    <source>
        <dbReference type="PROSITE" id="PS51007"/>
    </source>
</evidence>
<evidence type="ECO:0000256" key="7">
    <source>
        <dbReference type="ARBA" id="ARBA00023004"/>
    </source>
</evidence>
<evidence type="ECO:0000256" key="1">
    <source>
        <dbReference type="ARBA" id="ARBA00004418"/>
    </source>
</evidence>
<dbReference type="RefSeq" id="WP_343785118.1">
    <property type="nucleotide sequence ID" value="NZ_BAAAFH010000003.1"/>
</dbReference>
<reference evidence="10 11" key="1">
    <citation type="journal article" date="2019" name="Int. J. Syst. Evol. Microbiol.">
        <title>The Global Catalogue of Microorganisms (GCM) 10K type strain sequencing project: providing services to taxonomists for standard genome sequencing and annotation.</title>
        <authorList>
            <consortium name="The Broad Institute Genomics Platform"/>
            <consortium name="The Broad Institute Genome Sequencing Center for Infectious Disease"/>
            <person name="Wu L."/>
            <person name="Ma J."/>
        </authorList>
    </citation>
    <scope>NUCLEOTIDE SEQUENCE [LARGE SCALE GENOMIC DNA]</scope>
    <source>
        <strain evidence="10 11">JCM 16083</strain>
    </source>
</reference>
<keyword evidence="3 8" id="KW-0479">Metal-binding</keyword>
<dbReference type="Proteomes" id="UP001501126">
    <property type="component" value="Unassembled WGS sequence"/>
</dbReference>
<dbReference type="InterPro" id="IPR051395">
    <property type="entry name" value="Cytochrome_c_Peroxidase/MauG"/>
</dbReference>
<dbReference type="InterPro" id="IPR026259">
    <property type="entry name" value="MauG/Cytc_peroxidase"/>
</dbReference>
<dbReference type="PIRSF" id="PIRSF000294">
    <property type="entry name" value="Cytochrome-c_peroxidase"/>
    <property type="match status" value="1"/>
</dbReference>
<dbReference type="PANTHER" id="PTHR30600">
    <property type="entry name" value="CYTOCHROME C PEROXIDASE-RELATED"/>
    <property type="match status" value="1"/>
</dbReference>